<accession>G4VJH4</accession>
<reference evidence="1" key="1">
    <citation type="journal article" date="2012" name="PLoS Negl. Trop. Dis.">
        <title>A systematically improved high quality genome and transcriptome of the human blood fluke Schistosoma mansoni.</title>
        <authorList>
            <person name="Protasio A.V."/>
            <person name="Tsai I.J."/>
            <person name="Babbage A."/>
            <person name="Nichol S."/>
            <person name="Hunt M."/>
            <person name="Aslett M.A."/>
            <person name="De Silva N."/>
            <person name="Velarde G.S."/>
            <person name="Anderson T.J."/>
            <person name="Clark R.C."/>
            <person name="Davidson C."/>
            <person name="Dillon G.P."/>
            <person name="Holroyd N.E."/>
            <person name="LoVerde P.T."/>
            <person name="Lloyd C."/>
            <person name="McQuillan J."/>
            <person name="Oliveira G."/>
            <person name="Otto T.D."/>
            <person name="Parker-Manuel S.J."/>
            <person name="Quail M.A."/>
            <person name="Wilson R.A."/>
            <person name="Zerlotini A."/>
            <person name="Dunne D.W."/>
            <person name="Berriman M."/>
        </authorList>
    </citation>
    <scope>NUCLEOTIDE SEQUENCE [LARGE SCALE GENOMIC DNA]</scope>
    <source>
        <strain evidence="1">Puerto Rican</strain>
    </source>
</reference>
<proteinExistence type="predicted"/>
<reference evidence="2" key="2">
    <citation type="submission" date="2018-12" db="UniProtKB">
        <authorList>
            <consortium name="WormBaseParasite"/>
        </authorList>
    </citation>
    <scope>IDENTIFICATION</scope>
    <source>
        <strain evidence="2">Puerto Rican</strain>
    </source>
</reference>
<dbReference type="InParanoid" id="G4VJH4"/>
<dbReference type="WBParaSite" id="Smp_202580.1">
    <property type="protein sequence ID" value="Smp_202580.1"/>
    <property type="gene ID" value="Smp_202580"/>
</dbReference>
<organism evidence="1 2">
    <name type="scientific">Schistosoma mansoni</name>
    <name type="common">Blood fluke</name>
    <dbReference type="NCBI Taxonomy" id="6183"/>
    <lineage>
        <taxon>Eukaryota</taxon>
        <taxon>Metazoa</taxon>
        <taxon>Spiralia</taxon>
        <taxon>Lophotrochozoa</taxon>
        <taxon>Platyhelminthes</taxon>
        <taxon>Trematoda</taxon>
        <taxon>Digenea</taxon>
        <taxon>Strigeidida</taxon>
        <taxon>Schistosomatoidea</taxon>
        <taxon>Schistosomatidae</taxon>
        <taxon>Schistosoma</taxon>
    </lineage>
</organism>
<keyword evidence="1" id="KW-1185">Reference proteome</keyword>
<dbReference type="Proteomes" id="UP000008854">
    <property type="component" value="Unassembled WGS sequence"/>
</dbReference>
<protein>
    <submittedName>
        <fullName evidence="2">Smp_202580</fullName>
    </submittedName>
</protein>
<evidence type="ECO:0000313" key="1">
    <source>
        <dbReference type="Proteomes" id="UP000008854"/>
    </source>
</evidence>
<dbReference type="HOGENOM" id="CLU_2530285_0_0_1"/>
<sequence length="35" mass="4417">MYKRHLSEPSNDAKYDSYNKCRWYQQDIVQIVHNW</sequence>
<name>G4VJH4_SCHMA</name>
<evidence type="ECO:0000313" key="2">
    <source>
        <dbReference type="WBParaSite" id="Smp_202580.1"/>
    </source>
</evidence>
<dbReference type="AlphaFoldDB" id="G4VJH4"/>